<dbReference type="EMBL" id="JBHLTN010000034">
    <property type="protein sequence ID" value="MFC0593985.1"/>
    <property type="molecule type" value="Genomic_DNA"/>
</dbReference>
<protein>
    <submittedName>
        <fullName evidence="1">DUF2007 domain-containing protein</fullName>
    </submittedName>
</protein>
<reference evidence="1 2" key="1">
    <citation type="submission" date="2024-09" db="EMBL/GenBank/DDBJ databases">
        <authorList>
            <person name="Sun Q."/>
            <person name="Mori K."/>
        </authorList>
    </citation>
    <scope>NUCLEOTIDE SEQUENCE [LARGE SCALE GENOMIC DNA]</scope>
    <source>
        <strain evidence="1 2">NCAIM B.02336</strain>
    </source>
</reference>
<sequence>MFRLTQAPNLAIAQVWADLLCEAGYAATVERRYLSSIAGQLPPDQCQPEIWLRHAEHETAARQLLDDLAQLPQRRWHCAHCGEWVEGGFEQCWNCGAWMPRDAAAPAPR</sequence>
<dbReference type="Proteomes" id="UP001589834">
    <property type="component" value="Unassembled WGS sequence"/>
</dbReference>
<proteinExistence type="predicted"/>
<accession>A0ABV6PVW4</accession>
<dbReference type="RefSeq" id="WP_293226347.1">
    <property type="nucleotide sequence ID" value="NZ_JBHLTN010000034.1"/>
</dbReference>
<name>A0ABV6PVW4_9BURK</name>
<gene>
    <name evidence="1" type="ORF">ACFFGG_15650</name>
</gene>
<comment type="caution">
    <text evidence="1">The sequence shown here is derived from an EMBL/GenBank/DDBJ whole genome shotgun (WGS) entry which is preliminary data.</text>
</comment>
<organism evidence="1 2">
    <name type="scientific">Ottowia pentelensis</name>
    <dbReference type="NCBI Taxonomy" id="511108"/>
    <lineage>
        <taxon>Bacteria</taxon>
        <taxon>Pseudomonadati</taxon>
        <taxon>Pseudomonadota</taxon>
        <taxon>Betaproteobacteria</taxon>
        <taxon>Burkholderiales</taxon>
        <taxon>Comamonadaceae</taxon>
        <taxon>Ottowia</taxon>
    </lineage>
</organism>
<evidence type="ECO:0000313" key="2">
    <source>
        <dbReference type="Proteomes" id="UP001589834"/>
    </source>
</evidence>
<keyword evidence="2" id="KW-1185">Reference proteome</keyword>
<evidence type="ECO:0000313" key="1">
    <source>
        <dbReference type="EMBL" id="MFC0593985.1"/>
    </source>
</evidence>